<dbReference type="EMBL" id="VSSQ01000310">
    <property type="protein sequence ID" value="MPL90666.1"/>
    <property type="molecule type" value="Genomic_DNA"/>
</dbReference>
<comment type="caution">
    <text evidence="1">The sequence shown here is derived from an EMBL/GenBank/DDBJ whole genome shotgun (WGS) entry which is preliminary data.</text>
</comment>
<sequence>MYDEPQTAQESIHNPFEDLPLELILEIMSGTISQKQEAEE</sequence>
<gene>
    <name evidence="1" type="ORF">SDC9_36720</name>
</gene>
<accession>A0A644VH66</accession>
<protein>
    <submittedName>
        <fullName evidence="1">Uncharacterized protein</fullName>
    </submittedName>
</protein>
<reference evidence="1" key="1">
    <citation type="submission" date="2019-08" db="EMBL/GenBank/DDBJ databases">
        <authorList>
            <person name="Kucharzyk K."/>
            <person name="Murdoch R.W."/>
            <person name="Higgins S."/>
            <person name="Loffler F."/>
        </authorList>
    </citation>
    <scope>NUCLEOTIDE SEQUENCE</scope>
</reference>
<evidence type="ECO:0000313" key="1">
    <source>
        <dbReference type="EMBL" id="MPL90666.1"/>
    </source>
</evidence>
<organism evidence="1">
    <name type="scientific">bioreactor metagenome</name>
    <dbReference type="NCBI Taxonomy" id="1076179"/>
    <lineage>
        <taxon>unclassified sequences</taxon>
        <taxon>metagenomes</taxon>
        <taxon>ecological metagenomes</taxon>
    </lineage>
</organism>
<name>A0A644VH66_9ZZZZ</name>
<dbReference type="AlphaFoldDB" id="A0A644VH66"/>
<proteinExistence type="predicted"/>